<dbReference type="EMBL" id="KF926093">
    <property type="protein sequence ID" value="AHC94186.1"/>
    <property type="molecule type" value="Genomic_DNA"/>
</dbReference>
<keyword evidence="1" id="KW-0812">Transmembrane</keyword>
<accession>V9VD90</accession>
<dbReference type="Proteomes" id="UP000018883">
    <property type="component" value="Segment"/>
</dbReference>
<gene>
    <name evidence="2" type="ORF">T548_0108</name>
</gene>
<organism evidence="2 3">
    <name type="scientific">Lactococcus phage phiL47</name>
    <dbReference type="NCBI Taxonomy" id="1412875"/>
    <lineage>
        <taxon>Viruses</taxon>
        <taxon>Duplodnaviria</taxon>
        <taxon>Heunggongvirae</taxon>
        <taxon>Uroviricota</taxon>
        <taxon>Caudoviricetes</taxon>
        <taxon>Audreyjarvisvirus</taxon>
        <taxon>Audreyjarvisvirus L47</taxon>
    </lineage>
</organism>
<name>V9VD90_9CAUD</name>
<proteinExistence type="predicted"/>
<dbReference type="GeneID" id="18503751"/>
<keyword evidence="3" id="KW-1185">Reference proteome</keyword>
<evidence type="ECO:0000313" key="3">
    <source>
        <dbReference type="Proteomes" id="UP000018883"/>
    </source>
</evidence>
<reference evidence="2 3" key="1">
    <citation type="journal article" date="2014" name="Front. Microbiol.">
        <title>Phages of non-dairy lactococci: isolation and characterization of ?L47, a phage infecting the grass isolate Lactococcus lactis ssp. cremoris DPC6860.</title>
        <authorList>
            <person name="Cavanagh D."/>
            <person name="Guinane C.M."/>
            <person name="Neve H."/>
            <person name="Coffey A."/>
            <person name="Ross R.P."/>
            <person name="Fitzgerald G.F."/>
            <person name="McAuliffe O."/>
        </authorList>
    </citation>
    <scope>NUCLEOTIDE SEQUENCE [LARGE SCALE GENOMIC DNA]</scope>
</reference>
<dbReference type="OrthoDB" id="40906at10239"/>
<sequence length="35" mass="3631">MGCIIPIVLILLFIANPVLGLVATVIVLAIASLKK</sequence>
<dbReference type="KEGG" id="vg:18503751"/>
<evidence type="ECO:0000256" key="1">
    <source>
        <dbReference type="SAM" id="Phobius"/>
    </source>
</evidence>
<keyword evidence="1" id="KW-1133">Transmembrane helix</keyword>
<feature type="transmembrane region" description="Helical" evidence="1">
    <location>
        <begin position="6"/>
        <end position="31"/>
    </location>
</feature>
<keyword evidence="1" id="KW-0472">Membrane</keyword>
<dbReference type="RefSeq" id="YP_009006986.1">
    <property type="nucleotide sequence ID" value="NC_023574.1"/>
</dbReference>
<evidence type="ECO:0000313" key="2">
    <source>
        <dbReference type="EMBL" id="AHC94186.1"/>
    </source>
</evidence>
<protein>
    <submittedName>
        <fullName evidence="2">Uncharacterized protein</fullName>
    </submittedName>
</protein>